<name>A0A6J4TRS1_9BACT</name>
<feature type="non-terminal residue" evidence="1">
    <location>
        <position position="42"/>
    </location>
</feature>
<organism evidence="1">
    <name type="scientific">uncultured Thermomicrobiales bacterium</name>
    <dbReference type="NCBI Taxonomy" id="1645740"/>
    <lineage>
        <taxon>Bacteria</taxon>
        <taxon>Pseudomonadati</taxon>
        <taxon>Thermomicrobiota</taxon>
        <taxon>Thermomicrobia</taxon>
        <taxon>Thermomicrobiales</taxon>
        <taxon>environmental samples</taxon>
    </lineage>
</organism>
<dbReference type="EMBL" id="CADCWE010000048">
    <property type="protein sequence ID" value="CAA9530057.1"/>
    <property type="molecule type" value="Genomic_DNA"/>
</dbReference>
<evidence type="ECO:0000313" key="1">
    <source>
        <dbReference type="EMBL" id="CAA9530057.1"/>
    </source>
</evidence>
<accession>A0A6J4TRS1</accession>
<gene>
    <name evidence="1" type="ORF">AVDCRST_MAG73-817</name>
</gene>
<proteinExistence type="predicted"/>
<reference evidence="1" key="1">
    <citation type="submission" date="2020-02" db="EMBL/GenBank/DDBJ databases">
        <authorList>
            <person name="Meier V. D."/>
        </authorList>
    </citation>
    <scope>NUCLEOTIDE SEQUENCE</scope>
    <source>
        <strain evidence="1">AVDCRST_MAG73</strain>
    </source>
</reference>
<protein>
    <submittedName>
        <fullName evidence="1">Uncharacterized protein</fullName>
    </submittedName>
</protein>
<sequence>WRAPSSRPRSGHAAVVRSGDADAIGTGACSAVAVRDWALRRG</sequence>
<feature type="non-terminal residue" evidence="1">
    <location>
        <position position="1"/>
    </location>
</feature>
<dbReference type="AlphaFoldDB" id="A0A6J4TRS1"/>